<keyword evidence="2" id="KW-1185">Reference proteome</keyword>
<comment type="caution">
    <text evidence="1">The sequence shown here is derived from an EMBL/GenBank/DDBJ whole genome shotgun (WGS) entry which is preliminary data.</text>
</comment>
<dbReference type="EMBL" id="MSZS01000003">
    <property type="protein sequence ID" value="PKX96008.1"/>
    <property type="molecule type" value="Genomic_DNA"/>
</dbReference>
<protein>
    <submittedName>
        <fullName evidence="1">Uncharacterized protein</fullName>
    </submittedName>
</protein>
<dbReference type="VEuPathDB" id="FungiDB:P174DRAFT_150422"/>
<organism evidence="1 2">
    <name type="scientific">Aspergillus novofumigatus (strain IBT 16806)</name>
    <dbReference type="NCBI Taxonomy" id="1392255"/>
    <lineage>
        <taxon>Eukaryota</taxon>
        <taxon>Fungi</taxon>
        <taxon>Dikarya</taxon>
        <taxon>Ascomycota</taxon>
        <taxon>Pezizomycotina</taxon>
        <taxon>Eurotiomycetes</taxon>
        <taxon>Eurotiomycetidae</taxon>
        <taxon>Eurotiales</taxon>
        <taxon>Aspergillaceae</taxon>
        <taxon>Aspergillus</taxon>
        <taxon>Aspergillus subgen. Fumigati</taxon>
    </lineage>
</organism>
<name>A0A2I1CEI2_ASPN1</name>
<reference evidence="2" key="1">
    <citation type="journal article" date="2018" name="Proc. Natl. Acad. Sci. U.S.A.">
        <title>Linking secondary metabolites to gene clusters through genome sequencing of six diverse Aspergillus species.</title>
        <authorList>
            <person name="Kaerboelling I."/>
            <person name="Vesth T.C."/>
            <person name="Frisvad J.C."/>
            <person name="Nybo J.L."/>
            <person name="Theobald S."/>
            <person name="Kuo A."/>
            <person name="Bowyer P."/>
            <person name="Matsuda Y."/>
            <person name="Mondo S."/>
            <person name="Lyhne E.K."/>
            <person name="Kogle M.E."/>
            <person name="Clum A."/>
            <person name="Lipzen A."/>
            <person name="Salamov A."/>
            <person name="Ngan C.Y."/>
            <person name="Daum C."/>
            <person name="Chiniquy J."/>
            <person name="Barry K."/>
            <person name="LaButti K."/>
            <person name="Haridas S."/>
            <person name="Simmons B.A."/>
            <person name="Magnuson J.K."/>
            <person name="Mortensen U.H."/>
            <person name="Larsen T.O."/>
            <person name="Grigoriev I.V."/>
            <person name="Baker S.E."/>
            <person name="Andersen M.R."/>
        </authorList>
    </citation>
    <scope>NUCLEOTIDE SEQUENCE [LARGE SCALE GENOMIC DNA]</scope>
    <source>
        <strain evidence="2">IBT 16806</strain>
    </source>
</reference>
<accession>A0A2I1CEI2</accession>
<evidence type="ECO:0000313" key="1">
    <source>
        <dbReference type="EMBL" id="PKX96008.1"/>
    </source>
</evidence>
<sequence>MLYNKSEIWWIWHGTVCNVIMQYCPSGTSGIPGLDPSDGPSEVIMIEDDHEDIQPTCNDWSMPCILVEQCDVSTRLLIDQFYGVSEQPSASSMDERESTAFLVPALWAQARGSFISHHQIPQRLEVNARKLNSNRLSISAIHCHLNNTSLMAAIGHPNTTGPTDDVD</sequence>
<evidence type="ECO:0000313" key="2">
    <source>
        <dbReference type="Proteomes" id="UP000234474"/>
    </source>
</evidence>
<dbReference type="Proteomes" id="UP000234474">
    <property type="component" value="Unassembled WGS sequence"/>
</dbReference>
<proteinExistence type="predicted"/>
<dbReference type="GeneID" id="36528489"/>
<dbReference type="AlphaFoldDB" id="A0A2I1CEI2"/>
<dbReference type="RefSeq" id="XP_024684603.1">
    <property type="nucleotide sequence ID" value="XM_024821163.1"/>
</dbReference>
<gene>
    <name evidence="1" type="ORF">P174DRAFT_150422</name>
</gene>